<organism evidence="1 2">
    <name type="scientific">Streptomyces coryli</name>
    <dbReference type="NCBI Taxonomy" id="1128680"/>
    <lineage>
        <taxon>Bacteria</taxon>
        <taxon>Bacillati</taxon>
        <taxon>Actinomycetota</taxon>
        <taxon>Actinomycetes</taxon>
        <taxon>Kitasatosporales</taxon>
        <taxon>Streptomycetaceae</taxon>
        <taxon>Streptomyces</taxon>
    </lineage>
</organism>
<sequence>MLDKAQWPAGDELEYCRYLWDDPYTQLAIIFVGGDGCYAALRKEPTLSSRIYPAAPHPPESR</sequence>
<comment type="caution">
    <text evidence="1">The sequence shown here is derived from an EMBL/GenBank/DDBJ whole genome shotgun (WGS) entry which is preliminary data.</text>
</comment>
<proteinExistence type="predicted"/>
<keyword evidence="2" id="KW-1185">Reference proteome</keyword>
<dbReference type="Proteomes" id="UP000481583">
    <property type="component" value="Unassembled WGS sequence"/>
</dbReference>
<protein>
    <submittedName>
        <fullName evidence="1">Uncharacterized protein</fullName>
    </submittedName>
</protein>
<evidence type="ECO:0000313" key="2">
    <source>
        <dbReference type="Proteomes" id="UP000481583"/>
    </source>
</evidence>
<dbReference type="AlphaFoldDB" id="A0A6G4U8J0"/>
<gene>
    <name evidence="1" type="ORF">G5C51_27400</name>
</gene>
<reference evidence="1 2" key="1">
    <citation type="submission" date="2020-02" db="EMBL/GenBank/DDBJ databases">
        <title>Whole-genome analyses of novel actinobacteria.</title>
        <authorList>
            <person name="Sahin N."/>
        </authorList>
    </citation>
    <scope>NUCLEOTIDE SEQUENCE [LARGE SCALE GENOMIC DNA]</scope>
    <source>
        <strain evidence="1 2">A7024</strain>
    </source>
</reference>
<dbReference type="EMBL" id="JAAKZV010000152">
    <property type="protein sequence ID" value="NGN67617.1"/>
    <property type="molecule type" value="Genomic_DNA"/>
</dbReference>
<evidence type="ECO:0000313" key="1">
    <source>
        <dbReference type="EMBL" id="NGN67617.1"/>
    </source>
</evidence>
<accession>A0A6G4U8J0</accession>
<name>A0A6G4U8J0_9ACTN</name>
<dbReference type="RefSeq" id="WP_165240901.1">
    <property type="nucleotide sequence ID" value="NZ_JAAKZV010000152.1"/>
</dbReference>